<keyword evidence="3" id="KW-0812">Transmembrane</keyword>
<dbReference type="GO" id="GO:0005216">
    <property type="term" value="F:monoatomic ion channel activity"/>
    <property type="evidence" value="ECO:0007669"/>
    <property type="project" value="InterPro"/>
</dbReference>
<sequence>RELTMEVFNGTYQEDKIEEVSSTCKMPKAQLVAISPDGKFFAKLDVIYVAISRVVRRDMTRSNLKSSPVRKLYEILHWNVEATNPRDDDVTSGRTVICRVECGSGPGNDKSHFAIPVSDPVEIRGRNCYCFRIGGIVTIVHESDYPPYTNVHVSVINANGIKKISLRELNTGINRPFVSHVNFPEALEAETPESCMTRLHACIYHRYFLLTQINSGARMIGLYDLSTLEPIQYFGILERNMREPPNQPNVHYAISSNRQLFAFSYGTGEIRIYWMENGLEVGYLMLGGENEQKIRLLEFVENDEKLFIMVEEYIVEDRGKSLRKRDIKEEIVYEEKGGKIYSVFDLKVIAEFIKGKRLSPNYVDNLIEEEKYNFAGGEKEGGKHGVTRGHFIIQKRGSEYIKLDVDNSEQFKHVVKDGEPWGQDKNYLQTSCFIDDKENLQLFIGRSTVQVWRRSLGKKKPTLEYIWTSEVDPEEEVDKSLNIRKLKVGDKSFFLEVYWKKGSAVEKTKVIRWPCKNRHVKAVKHACKALGHLYSRKKRIKGLKRYQKFERLIESITFIIWRFIEEYPEVWRMMDIRYNVMDWLIRGRSLFLVKYILFGNKVDIEKGESNIRRNLHIPRLTKWKKKGNSRHFHHFDIGCPSNALEWAIQNYDGISRKETIIIGYLLEYYTDRAKYHVGWMITVSRCVPKLYDKRLDYYAETLFYKDCFAGQEINVNSKTWGLLSQEYLIGCGKSKSIKALRPYYLRHHYTKSSIIIRFLIHLVNLWRWVTKNFIDMFGNLFQDWTRDNVSSDISLRLVPLPKFIQEYGDQSENNETITGKKTLGQILRSIIIPQGYGKSSECMSPLIKTLKHVSLDTTILDNPAMEAVINYKWQEARNYFQSLFFIFLVYAACFGIVSWAYITHVSATGVYRNLMVFVIALFYYLAYYLFVVEVQQFLLHGIRKYFNIFNFFDLISLVAPVVVMSIMVSTSFQFEDAFGSVTSKRDLVISISFSVLTLWAEFILYLRSYSAIAIYIYMVFSILKEVWPFLAFLVLVVIGFAHAMYILLARPTFLNLIPNTSSFTITNTTTNTTIDAKITSDFDPNLYTDNPYSDFLTSMEYTYLWLGGNWSQEATWVFWAVQALSLLGSILLVTVLQNLLIALMGGVYSKASENSHSALLRFRADLILDYEILDKIYIFPLEKDPEIVWFSGSSKSINEWLESRKFKSECLYKKYEDEYICDEYEFKLDKKNARQDSDESFWVFPGEGKKIGDRKEIMEHATEGVEESEVAQLKKNMDEKIKDLQNNFNQLLKLLQKE</sequence>
<dbReference type="EMBL" id="CAJVPV010004786">
    <property type="protein sequence ID" value="CAG8578963.1"/>
    <property type="molecule type" value="Genomic_DNA"/>
</dbReference>
<keyword evidence="1" id="KW-0677">Repeat</keyword>
<feature type="transmembrane region" description="Helical" evidence="3">
    <location>
        <begin position="1116"/>
        <end position="1140"/>
    </location>
</feature>
<accession>A0A9N9BTA0</accession>
<dbReference type="PANTHER" id="PTHR10582:SF2">
    <property type="entry name" value="INACTIVE"/>
    <property type="match status" value="1"/>
</dbReference>
<evidence type="ECO:0000256" key="2">
    <source>
        <dbReference type="SAM" id="Coils"/>
    </source>
</evidence>
<feature type="non-terminal residue" evidence="4">
    <location>
        <position position="1"/>
    </location>
</feature>
<evidence type="ECO:0000256" key="1">
    <source>
        <dbReference type="ARBA" id="ARBA00022737"/>
    </source>
</evidence>
<dbReference type="PANTHER" id="PTHR10582">
    <property type="entry name" value="TRANSIENT RECEPTOR POTENTIAL ION CHANNEL PROTEIN"/>
    <property type="match status" value="1"/>
</dbReference>
<dbReference type="GO" id="GO:0005886">
    <property type="term" value="C:plasma membrane"/>
    <property type="evidence" value="ECO:0007669"/>
    <property type="project" value="TreeGrafter"/>
</dbReference>
<keyword evidence="2" id="KW-0175">Coiled coil</keyword>
<evidence type="ECO:0000313" key="4">
    <source>
        <dbReference type="EMBL" id="CAG8578963.1"/>
    </source>
</evidence>
<feature type="transmembrane region" description="Helical" evidence="3">
    <location>
        <begin position="882"/>
        <end position="902"/>
    </location>
</feature>
<keyword evidence="5" id="KW-1185">Reference proteome</keyword>
<evidence type="ECO:0000256" key="3">
    <source>
        <dbReference type="SAM" id="Phobius"/>
    </source>
</evidence>
<feature type="coiled-coil region" evidence="2">
    <location>
        <begin position="1267"/>
        <end position="1294"/>
    </location>
</feature>
<gene>
    <name evidence="4" type="ORF">AMORRO_LOCUS6818</name>
</gene>
<protein>
    <submittedName>
        <fullName evidence="4">9425_t:CDS:1</fullName>
    </submittedName>
</protein>
<name>A0A9N9BTA0_9GLOM</name>
<dbReference type="InterPro" id="IPR024862">
    <property type="entry name" value="TRPV"/>
</dbReference>
<organism evidence="4 5">
    <name type="scientific">Acaulospora morrowiae</name>
    <dbReference type="NCBI Taxonomy" id="94023"/>
    <lineage>
        <taxon>Eukaryota</taxon>
        <taxon>Fungi</taxon>
        <taxon>Fungi incertae sedis</taxon>
        <taxon>Mucoromycota</taxon>
        <taxon>Glomeromycotina</taxon>
        <taxon>Glomeromycetes</taxon>
        <taxon>Diversisporales</taxon>
        <taxon>Acaulosporaceae</taxon>
        <taxon>Acaulospora</taxon>
    </lineage>
</organism>
<feature type="transmembrane region" description="Helical" evidence="3">
    <location>
        <begin position="914"/>
        <end position="934"/>
    </location>
</feature>
<reference evidence="4" key="1">
    <citation type="submission" date="2021-06" db="EMBL/GenBank/DDBJ databases">
        <authorList>
            <person name="Kallberg Y."/>
            <person name="Tangrot J."/>
            <person name="Rosling A."/>
        </authorList>
    </citation>
    <scope>NUCLEOTIDE SEQUENCE</scope>
    <source>
        <strain evidence="4">CL551</strain>
    </source>
</reference>
<keyword evidence="3" id="KW-1133">Transmembrane helix</keyword>
<proteinExistence type="predicted"/>
<feature type="transmembrane region" description="Helical" evidence="3">
    <location>
        <begin position="1026"/>
        <end position="1048"/>
    </location>
</feature>
<feature type="transmembrane region" description="Helical" evidence="3">
    <location>
        <begin position="946"/>
        <end position="967"/>
    </location>
</feature>
<dbReference type="OrthoDB" id="2319478at2759"/>
<keyword evidence="3" id="KW-0472">Membrane</keyword>
<dbReference type="GO" id="GO:0098703">
    <property type="term" value="P:calcium ion import across plasma membrane"/>
    <property type="evidence" value="ECO:0007669"/>
    <property type="project" value="TreeGrafter"/>
</dbReference>
<feature type="transmembrane region" description="Helical" evidence="3">
    <location>
        <begin position="987"/>
        <end position="1006"/>
    </location>
</feature>
<dbReference type="Proteomes" id="UP000789342">
    <property type="component" value="Unassembled WGS sequence"/>
</dbReference>
<evidence type="ECO:0000313" key="5">
    <source>
        <dbReference type="Proteomes" id="UP000789342"/>
    </source>
</evidence>
<comment type="caution">
    <text evidence="4">The sequence shown here is derived from an EMBL/GenBank/DDBJ whole genome shotgun (WGS) entry which is preliminary data.</text>
</comment>